<dbReference type="PANTHER" id="PTHR12815">
    <property type="entry name" value="SORTING AND ASSEMBLY MACHINERY SAMM50 PROTEIN FAMILY MEMBER"/>
    <property type="match status" value="1"/>
</dbReference>
<dbReference type="InterPro" id="IPR039910">
    <property type="entry name" value="D15-like"/>
</dbReference>
<dbReference type="Gene3D" id="3.10.20.310">
    <property type="entry name" value="membrane protein fhac"/>
    <property type="match status" value="4"/>
</dbReference>
<reference evidence="11" key="1">
    <citation type="submission" date="2012-03" db="EMBL/GenBank/DDBJ databases">
        <title>Functional metagenomics reveals considerable lignocellulase gene clusters in the gut microbiome of a wood-feeding higher termite.</title>
        <authorList>
            <person name="Liu N."/>
        </authorList>
    </citation>
    <scope>NUCLEOTIDE SEQUENCE</scope>
</reference>
<dbReference type="EMBL" id="JQ844181">
    <property type="protein sequence ID" value="AGS52060.1"/>
    <property type="molecule type" value="Genomic_DNA"/>
</dbReference>
<evidence type="ECO:0000256" key="8">
    <source>
        <dbReference type="NCBIfam" id="TIGR03303"/>
    </source>
</evidence>
<accession>A0A806KKD8</accession>
<keyword evidence="6" id="KW-0472">Membrane</keyword>
<dbReference type="InterPro" id="IPR023707">
    <property type="entry name" value="OM_assembly_BamA"/>
</dbReference>
<evidence type="ECO:0000256" key="5">
    <source>
        <dbReference type="ARBA" id="ARBA00022737"/>
    </source>
</evidence>
<protein>
    <recommendedName>
        <fullName evidence="8">Outer membrane protein assembly factor BamA</fullName>
    </recommendedName>
</protein>
<feature type="signal peptide" evidence="9">
    <location>
        <begin position="1"/>
        <end position="19"/>
    </location>
</feature>
<dbReference type="InterPro" id="IPR034746">
    <property type="entry name" value="POTRA"/>
</dbReference>
<dbReference type="PIRSF" id="PIRSF006076">
    <property type="entry name" value="OM_assembly_OMP85"/>
    <property type="match status" value="1"/>
</dbReference>
<evidence type="ECO:0000256" key="3">
    <source>
        <dbReference type="ARBA" id="ARBA00022692"/>
    </source>
</evidence>
<dbReference type="GO" id="GO:0071709">
    <property type="term" value="P:membrane assembly"/>
    <property type="evidence" value="ECO:0007669"/>
    <property type="project" value="InterPro"/>
</dbReference>
<evidence type="ECO:0000256" key="4">
    <source>
        <dbReference type="ARBA" id="ARBA00022729"/>
    </source>
</evidence>
<comment type="subcellular location">
    <subcellularLocation>
        <location evidence="1">Membrane</location>
    </subcellularLocation>
</comment>
<name>A0A806KKD8_9BACT</name>
<evidence type="ECO:0000259" key="10">
    <source>
        <dbReference type="PROSITE" id="PS51779"/>
    </source>
</evidence>
<evidence type="ECO:0000313" key="11">
    <source>
        <dbReference type="EMBL" id="AGS52060.1"/>
    </source>
</evidence>
<dbReference type="InterPro" id="IPR000184">
    <property type="entry name" value="Bac_surfAg_D15"/>
</dbReference>
<dbReference type="PANTHER" id="PTHR12815:SF47">
    <property type="entry name" value="TRANSLOCATION AND ASSEMBLY MODULE SUBUNIT TAMA"/>
    <property type="match status" value="1"/>
</dbReference>
<feature type="domain" description="POTRA" evidence="10">
    <location>
        <begin position="275"/>
        <end position="353"/>
    </location>
</feature>
<evidence type="ECO:0000256" key="7">
    <source>
        <dbReference type="ARBA" id="ARBA00023237"/>
    </source>
</evidence>
<dbReference type="AlphaFoldDB" id="A0A806KKD8"/>
<evidence type="ECO:0000256" key="9">
    <source>
        <dbReference type="SAM" id="SignalP"/>
    </source>
</evidence>
<keyword evidence="7" id="KW-0998">Cell outer membrane</keyword>
<dbReference type="Pfam" id="PF07244">
    <property type="entry name" value="POTRA"/>
    <property type="match status" value="4"/>
</dbReference>
<keyword evidence="5" id="KW-0677">Repeat</keyword>
<evidence type="ECO:0000256" key="1">
    <source>
        <dbReference type="ARBA" id="ARBA00004370"/>
    </source>
</evidence>
<evidence type="ECO:0000256" key="2">
    <source>
        <dbReference type="ARBA" id="ARBA00022452"/>
    </source>
</evidence>
<keyword evidence="2" id="KW-1134">Transmembrane beta strand</keyword>
<keyword evidence="4 9" id="KW-0732">Signal</keyword>
<sequence>MRFKVFLVLFLFSVSLVYSQQDGSDEWYVGKPIKDIVFSGIKNIAGTELEALMNPYKGLPYDDYLYLEILTKLFTLEYFSNIEVSTHRADALGDEVILRFTVTENPVIGRINFTGNSGLRRNELLETISTRVNDFHSPAKIRADVEAIKLKYTEKGYPNAVITVSEIPAGDSSITLVFNCNEGDKITIRKIEFNGNTKFSNNALKSQLSLKVKTLLNDGAFQEAKLLSDIAAITKYYNDRGYIDAAVRDVTRTFDFDDKGTNMTITFMIDEGELFTFGGIIFQGNVIFSSEQLGKLVSSKEGDVVNLSRLQADLQRISDLYYENGYIFNTIERNQLRDSQANILSYNIFIVERGRAYIENITVRGNEKTKKSVILREIPLEPGDVFSKTKVMDAMRNLYNLQFFTMIMPDTFPGSTENLMDLVFTVEEAPTTDVQFGATFSGSADPDTFPISGMIKLNDRNVAGSGNQLGIEINSSVVDTTQFTVNYLHRWIFGLPLSGGIDFSANYTRRFATMNNGSHINPVFEGNEPYAYPDGFVSYEEYLASNKVPPRDYLMEYRQWYLSLGFSTGYRWATPVGNLGVNGGMRFGIIQNMYDADLYRPFDPALRDGNNTWMPKNSFWFSFSLDQRDIFYDPSGGYFLSNRMGIYGIIKEEREHYIKNDFKAQYYLTLLNIPVSEKWSFKTVLAVQGGLAMIFEQPGRELVIENASKLSVDGMFVGRGWSSAYSDKGYLLFDNWIELRIPLAPGILAWDFFFDAAGVETTQGNYFGKDEKGNDNFGLNNWRFSYGGGFRFTIPQFPFRLSLAKRFKFVEGDFTWMNGALFGGDPNDPRTHWQGMDLVISFLLSY</sequence>
<dbReference type="InterPro" id="IPR010827">
    <property type="entry name" value="BamA/TamA_POTRA"/>
</dbReference>
<proteinExistence type="predicted"/>
<feature type="chain" id="PRO_5033031585" description="Outer membrane protein assembly factor BamA" evidence="9">
    <location>
        <begin position="20"/>
        <end position="846"/>
    </location>
</feature>
<dbReference type="GO" id="GO:0009279">
    <property type="term" value="C:cell outer membrane"/>
    <property type="evidence" value="ECO:0007669"/>
    <property type="project" value="UniProtKB-UniRule"/>
</dbReference>
<dbReference type="Gene3D" id="2.40.160.50">
    <property type="entry name" value="membrane protein fhac: a member of the omp85/tpsb transporter family"/>
    <property type="match status" value="1"/>
</dbReference>
<dbReference type="PROSITE" id="PS51779">
    <property type="entry name" value="POTRA"/>
    <property type="match status" value="3"/>
</dbReference>
<feature type="domain" description="POTRA" evidence="10">
    <location>
        <begin position="186"/>
        <end position="272"/>
    </location>
</feature>
<dbReference type="Pfam" id="PF01103">
    <property type="entry name" value="Omp85"/>
    <property type="match status" value="1"/>
</dbReference>
<evidence type="ECO:0000256" key="6">
    <source>
        <dbReference type="ARBA" id="ARBA00023136"/>
    </source>
</evidence>
<feature type="domain" description="POTRA" evidence="10">
    <location>
        <begin position="106"/>
        <end position="183"/>
    </location>
</feature>
<dbReference type="NCBIfam" id="TIGR03303">
    <property type="entry name" value="OM_YaeT"/>
    <property type="match status" value="1"/>
</dbReference>
<keyword evidence="3" id="KW-0812">Transmembrane</keyword>
<organism evidence="11">
    <name type="scientific">uncultured bacterium contig00024</name>
    <dbReference type="NCBI Taxonomy" id="1181513"/>
    <lineage>
        <taxon>Bacteria</taxon>
        <taxon>environmental samples</taxon>
    </lineage>
</organism>